<dbReference type="EMBL" id="JBHSOF010000016">
    <property type="protein sequence ID" value="MFC5664252.1"/>
    <property type="molecule type" value="Genomic_DNA"/>
</dbReference>
<proteinExistence type="inferred from homology"/>
<name>A0ABW0X145_9ACTN</name>
<dbReference type="InterPro" id="IPR043129">
    <property type="entry name" value="ATPase_NBD"/>
</dbReference>
<comment type="caution">
    <text evidence="2">The sequence shown here is derived from an EMBL/GenBank/DDBJ whole genome shotgun (WGS) entry which is preliminary data.</text>
</comment>
<evidence type="ECO:0000256" key="1">
    <source>
        <dbReference type="ARBA" id="ARBA00006479"/>
    </source>
</evidence>
<sequence>MSPRTTPADGGVVLGVDVGGTVVKAALFGPDGTAVATTRRPTGAHRGPEAVVETLLDVVSESQAAAERRGTPVRAVGVASCGIVDERAGVGVFSAAFGWRDVPLRRLVAERAGVPVALGHDVRAGGVAEARLGAGRGHEVFLFVPIGTGVGAAVMIGGRPFGGAHRQAGELGHLVVRPGGEACGCGQLGCVSTVVGGPAVLRHYRELAAIRNGTAGTAGPADAAGVAALAREGDPDAVRVWSEVVDVLAESLAVAVTLFDPSAIVLGGGLAGAVELLFDPLRERLAARLAFQVMPEVRPAELAYEAGCLGAGLLARDLLDPAAGRTAQDP</sequence>
<evidence type="ECO:0000313" key="3">
    <source>
        <dbReference type="Proteomes" id="UP001595975"/>
    </source>
</evidence>
<dbReference type="InterPro" id="IPR000600">
    <property type="entry name" value="ROK"/>
</dbReference>
<dbReference type="Pfam" id="PF00480">
    <property type="entry name" value="ROK"/>
    <property type="match status" value="1"/>
</dbReference>
<reference evidence="3" key="1">
    <citation type="journal article" date="2019" name="Int. J. Syst. Evol. Microbiol.">
        <title>The Global Catalogue of Microorganisms (GCM) 10K type strain sequencing project: providing services to taxonomists for standard genome sequencing and annotation.</title>
        <authorList>
            <consortium name="The Broad Institute Genomics Platform"/>
            <consortium name="The Broad Institute Genome Sequencing Center for Infectious Disease"/>
            <person name="Wu L."/>
            <person name="Ma J."/>
        </authorList>
    </citation>
    <scope>NUCLEOTIDE SEQUENCE [LARGE SCALE GENOMIC DNA]</scope>
    <source>
        <strain evidence="3">CGMCC 4.1437</strain>
    </source>
</reference>
<gene>
    <name evidence="2" type="ORF">ACFP3U_14815</name>
</gene>
<dbReference type="PANTHER" id="PTHR18964">
    <property type="entry name" value="ROK (REPRESSOR, ORF, KINASE) FAMILY"/>
    <property type="match status" value="1"/>
</dbReference>
<accession>A0ABW0X145</accession>
<dbReference type="Gene3D" id="3.30.420.40">
    <property type="match status" value="2"/>
</dbReference>
<dbReference type="PANTHER" id="PTHR18964:SF149">
    <property type="entry name" value="BIFUNCTIONAL UDP-N-ACETYLGLUCOSAMINE 2-EPIMERASE_N-ACETYLMANNOSAMINE KINASE"/>
    <property type="match status" value="1"/>
</dbReference>
<organism evidence="2 3">
    <name type="scientific">Kitasatospora misakiensis</name>
    <dbReference type="NCBI Taxonomy" id="67330"/>
    <lineage>
        <taxon>Bacteria</taxon>
        <taxon>Bacillati</taxon>
        <taxon>Actinomycetota</taxon>
        <taxon>Actinomycetes</taxon>
        <taxon>Kitasatosporales</taxon>
        <taxon>Streptomycetaceae</taxon>
        <taxon>Kitasatospora</taxon>
    </lineage>
</organism>
<dbReference type="RefSeq" id="WP_380225953.1">
    <property type="nucleotide sequence ID" value="NZ_JBHSOF010000016.1"/>
</dbReference>
<dbReference type="Proteomes" id="UP001595975">
    <property type="component" value="Unassembled WGS sequence"/>
</dbReference>
<dbReference type="PROSITE" id="PS01125">
    <property type="entry name" value="ROK"/>
    <property type="match status" value="1"/>
</dbReference>
<protein>
    <submittedName>
        <fullName evidence="2">ROK family protein</fullName>
    </submittedName>
</protein>
<keyword evidence="3" id="KW-1185">Reference proteome</keyword>
<evidence type="ECO:0000313" key="2">
    <source>
        <dbReference type="EMBL" id="MFC5664252.1"/>
    </source>
</evidence>
<dbReference type="InterPro" id="IPR049874">
    <property type="entry name" value="ROK_cs"/>
</dbReference>
<comment type="similarity">
    <text evidence="1">Belongs to the ROK (NagC/XylR) family.</text>
</comment>
<dbReference type="SUPFAM" id="SSF53067">
    <property type="entry name" value="Actin-like ATPase domain"/>
    <property type="match status" value="1"/>
</dbReference>